<name>A0AA88L430_ARTSF</name>
<protein>
    <recommendedName>
        <fullName evidence="1">Calponin-homology (CH) domain-containing protein</fullName>
    </recommendedName>
</protein>
<keyword evidence="3" id="KW-1185">Reference proteome</keyword>
<evidence type="ECO:0000313" key="2">
    <source>
        <dbReference type="EMBL" id="KAK2718063.1"/>
    </source>
</evidence>
<gene>
    <name evidence="2" type="ORF">QYM36_006752</name>
</gene>
<dbReference type="InterPro" id="IPR001715">
    <property type="entry name" value="CH_dom"/>
</dbReference>
<dbReference type="AlphaFoldDB" id="A0AA88L430"/>
<evidence type="ECO:0000313" key="3">
    <source>
        <dbReference type="Proteomes" id="UP001187531"/>
    </source>
</evidence>
<sequence>MYSRRGLYAIIGKTVSSNSTQIKSDDQQPIGPLRLLANSETPIRSLSFSDVDRKENPLAGLVKTGGSKRNALLKWCQSRTAGYSGIDITNFSSSWADGLALFPPCFIHSFLIKFLLTH</sequence>
<dbReference type="Gene3D" id="1.10.418.10">
    <property type="entry name" value="Calponin-like domain"/>
    <property type="match status" value="1"/>
</dbReference>
<comment type="caution">
    <text evidence="2">The sequence shown here is derived from an EMBL/GenBank/DDBJ whole genome shotgun (WGS) entry which is preliminary data.</text>
</comment>
<dbReference type="SUPFAM" id="SSF47576">
    <property type="entry name" value="Calponin-homology domain, CH-domain"/>
    <property type="match status" value="1"/>
</dbReference>
<dbReference type="InterPro" id="IPR036872">
    <property type="entry name" value="CH_dom_sf"/>
</dbReference>
<organism evidence="2 3">
    <name type="scientific">Artemia franciscana</name>
    <name type="common">Brine shrimp</name>
    <name type="synonym">Artemia sanfranciscana</name>
    <dbReference type="NCBI Taxonomy" id="6661"/>
    <lineage>
        <taxon>Eukaryota</taxon>
        <taxon>Metazoa</taxon>
        <taxon>Ecdysozoa</taxon>
        <taxon>Arthropoda</taxon>
        <taxon>Crustacea</taxon>
        <taxon>Branchiopoda</taxon>
        <taxon>Anostraca</taxon>
        <taxon>Artemiidae</taxon>
        <taxon>Artemia</taxon>
    </lineage>
</organism>
<dbReference type="PANTHER" id="PTHR23167:SF69">
    <property type="entry name" value="FI18193P1"/>
    <property type="match status" value="1"/>
</dbReference>
<proteinExistence type="predicted"/>
<evidence type="ECO:0000259" key="1">
    <source>
        <dbReference type="Pfam" id="PF00307"/>
    </source>
</evidence>
<dbReference type="Proteomes" id="UP001187531">
    <property type="component" value="Unassembled WGS sequence"/>
</dbReference>
<accession>A0AA88L430</accession>
<dbReference type="Pfam" id="PF00307">
    <property type="entry name" value="CH"/>
    <property type="match status" value="1"/>
</dbReference>
<dbReference type="PANTHER" id="PTHR23167">
    <property type="entry name" value="CALPONIN HOMOLOGY DOMAIN-CONTAINING PROTEIN DDB_G0272472-RELATED"/>
    <property type="match status" value="1"/>
</dbReference>
<dbReference type="InterPro" id="IPR050540">
    <property type="entry name" value="F-actin_Monoox_Mical"/>
</dbReference>
<feature type="domain" description="Calponin-homology (CH)" evidence="1">
    <location>
        <begin position="68"/>
        <end position="101"/>
    </location>
</feature>
<dbReference type="EMBL" id="JAVRJZ010000010">
    <property type="protein sequence ID" value="KAK2718063.1"/>
    <property type="molecule type" value="Genomic_DNA"/>
</dbReference>
<reference evidence="2" key="1">
    <citation type="submission" date="2023-07" db="EMBL/GenBank/DDBJ databases">
        <title>Chromosome-level genome assembly of Artemia franciscana.</title>
        <authorList>
            <person name="Jo E."/>
        </authorList>
    </citation>
    <scope>NUCLEOTIDE SEQUENCE</scope>
    <source>
        <tissue evidence="2">Whole body</tissue>
    </source>
</reference>